<keyword evidence="10" id="KW-0067">ATP-binding</keyword>
<evidence type="ECO:0000256" key="13">
    <source>
        <dbReference type="ARBA" id="ARBA00023121"/>
    </source>
</evidence>
<dbReference type="SUPFAM" id="SSF54211">
    <property type="entry name" value="Ribosomal protein S5 domain 2-like"/>
    <property type="match status" value="1"/>
</dbReference>
<dbReference type="Pfam" id="PF00108">
    <property type="entry name" value="Thiolase_N"/>
    <property type="match status" value="1"/>
</dbReference>
<evidence type="ECO:0000256" key="1">
    <source>
        <dbReference type="ARBA" id="ARBA00004275"/>
    </source>
</evidence>
<dbReference type="Gene3D" id="3.40.47.10">
    <property type="match status" value="1"/>
</dbReference>
<dbReference type="NCBIfam" id="NF006102">
    <property type="entry name" value="PRK08256.1"/>
    <property type="match status" value="1"/>
</dbReference>
<dbReference type="CDD" id="cd00829">
    <property type="entry name" value="SCP-x_thiolase"/>
    <property type="match status" value="1"/>
</dbReference>
<dbReference type="FunFam" id="3.40.47.10:FF:000016">
    <property type="entry name" value="Non-specific lipid-transfer protein"/>
    <property type="match status" value="1"/>
</dbReference>
<dbReference type="Gene3D" id="3.30.565.10">
    <property type="entry name" value="Histidine kinase-like ATPase, C-terminal domain"/>
    <property type="match status" value="1"/>
</dbReference>
<dbReference type="InterPro" id="IPR037196">
    <property type="entry name" value="HSP90_C"/>
</dbReference>
<keyword evidence="15" id="KW-0143">Chaperone</keyword>
<dbReference type="NCBIfam" id="NF003555">
    <property type="entry name" value="PRK05218.1"/>
    <property type="match status" value="1"/>
</dbReference>
<keyword evidence="7" id="KW-0963">Cytoplasm</keyword>
<keyword evidence="9" id="KW-0547">Nucleotide-binding</keyword>
<evidence type="ECO:0000256" key="4">
    <source>
        <dbReference type="ARBA" id="ARBA00012352"/>
    </source>
</evidence>
<evidence type="ECO:0000256" key="11">
    <source>
        <dbReference type="ARBA" id="ARBA00023016"/>
    </source>
</evidence>
<organism evidence="19 20">
    <name type="scientific">Oedothorax gibbosus</name>
    <dbReference type="NCBI Taxonomy" id="931172"/>
    <lineage>
        <taxon>Eukaryota</taxon>
        <taxon>Metazoa</taxon>
        <taxon>Ecdysozoa</taxon>
        <taxon>Arthropoda</taxon>
        <taxon>Chelicerata</taxon>
        <taxon>Arachnida</taxon>
        <taxon>Araneae</taxon>
        <taxon>Araneomorphae</taxon>
        <taxon>Entelegynae</taxon>
        <taxon>Araneoidea</taxon>
        <taxon>Linyphiidae</taxon>
        <taxon>Erigoninae</taxon>
        <taxon>Oedothorax</taxon>
    </lineage>
</organism>
<feature type="region of interest" description="Disordered" evidence="17">
    <location>
        <begin position="772"/>
        <end position="791"/>
    </location>
</feature>
<evidence type="ECO:0000256" key="5">
    <source>
        <dbReference type="ARBA" id="ARBA00021845"/>
    </source>
</evidence>
<dbReference type="Gene3D" id="3.40.50.11260">
    <property type="match status" value="1"/>
</dbReference>
<dbReference type="GO" id="GO:0005524">
    <property type="term" value="F:ATP binding"/>
    <property type="evidence" value="ECO:0007669"/>
    <property type="project" value="UniProtKB-KW"/>
</dbReference>
<dbReference type="FunFam" id="3.30.230.80:FF:000001">
    <property type="entry name" value="Heat shock protein 90 alpha"/>
    <property type="match status" value="1"/>
</dbReference>
<dbReference type="GO" id="GO:0005777">
    <property type="term" value="C:peroxisome"/>
    <property type="evidence" value="ECO:0007669"/>
    <property type="project" value="UniProtKB-SubCell"/>
</dbReference>
<dbReference type="InterPro" id="IPR055140">
    <property type="entry name" value="Thiolase_C_2"/>
</dbReference>
<evidence type="ECO:0000256" key="6">
    <source>
        <dbReference type="ARBA" id="ARBA00022448"/>
    </source>
</evidence>
<dbReference type="PROSITE" id="PS00098">
    <property type="entry name" value="THIOLASE_1"/>
    <property type="match status" value="1"/>
</dbReference>
<dbReference type="GO" id="GO:0016747">
    <property type="term" value="F:acyltransferase activity, transferring groups other than amino-acyl groups"/>
    <property type="evidence" value="ECO:0007669"/>
    <property type="project" value="InterPro"/>
</dbReference>
<dbReference type="InterPro" id="IPR020568">
    <property type="entry name" value="Ribosomal_Su5_D2-typ_SF"/>
</dbReference>
<evidence type="ECO:0000256" key="3">
    <source>
        <dbReference type="ARBA" id="ARBA00008239"/>
    </source>
</evidence>
<keyword evidence="20" id="KW-1185">Reference proteome</keyword>
<dbReference type="InterPro" id="IPR001404">
    <property type="entry name" value="Hsp90_fam"/>
</dbReference>
<evidence type="ECO:0000256" key="12">
    <source>
        <dbReference type="ARBA" id="ARBA00023055"/>
    </source>
</evidence>
<dbReference type="EMBL" id="JAFNEN010000185">
    <property type="protein sequence ID" value="KAG8190400.1"/>
    <property type="molecule type" value="Genomic_DNA"/>
</dbReference>
<dbReference type="AlphaFoldDB" id="A0AAV6V3J9"/>
<dbReference type="HAMAP" id="MF_00505">
    <property type="entry name" value="HSP90"/>
    <property type="match status" value="1"/>
</dbReference>
<reference evidence="19 20" key="1">
    <citation type="journal article" date="2022" name="Nat. Ecol. Evol.">
        <title>A masculinizing supergene underlies an exaggerated male reproductive morph in a spider.</title>
        <authorList>
            <person name="Hendrickx F."/>
            <person name="De Corte Z."/>
            <person name="Sonet G."/>
            <person name="Van Belleghem S.M."/>
            <person name="Kostlbacher S."/>
            <person name="Vangestel C."/>
        </authorList>
    </citation>
    <scope>NUCLEOTIDE SEQUENCE [LARGE SCALE GENOMIC DNA]</scope>
    <source>
        <strain evidence="19">W744_W776</strain>
    </source>
</reference>
<dbReference type="CDD" id="cd16927">
    <property type="entry name" value="HATPase_Hsp90-like"/>
    <property type="match status" value="1"/>
</dbReference>
<dbReference type="SUPFAM" id="SSF55874">
    <property type="entry name" value="ATPase domain of HSP90 chaperone/DNA topoisomerase II/histidine kinase"/>
    <property type="match status" value="1"/>
</dbReference>
<evidence type="ECO:0000256" key="17">
    <source>
        <dbReference type="SAM" id="MobiDB-lite"/>
    </source>
</evidence>
<dbReference type="GO" id="GO:0006869">
    <property type="term" value="P:lipid transport"/>
    <property type="evidence" value="ECO:0007669"/>
    <property type="project" value="UniProtKB-KW"/>
</dbReference>
<gene>
    <name evidence="19" type="ORF">JTE90_022042</name>
</gene>
<dbReference type="PANTHER" id="PTHR11528">
    <property type="entry name" value="HEAT SHOCK PROTEIN 90 FAMILY MEMBER"/>
    <property type="match status" value="1"/>
</dbReference>
<evidence type="ECO:0000256" key="14">
    <source>
        <dbReference type="ARBA" id="ARBA00023140"/>
    </source>
</evidence>
<comment type="subcellular location">
    <subcellularLocation>
        <location evidence="2">Cytoplasm</location>
    </subcellularLocation>
    <subcellularLocation>
        <location evidence="1">Peroxisome</location>
    </subcellularLocation>
</comment>
<evidence type="ECO:0000256" key="9">
    <source>
        <dbReference type="ARBA" id="ARBA00022741"/>
    </source>
</evidence>
<keyword evidence="8" id="KW-0808">Transferase</keyword>
<keyword evidence="14" id="KW-0576">Peroxisome</keyword>
<comment type="similarity">
    <text evidence="3">Belongs to the heat shock protein 90 family.</text>
</comment>
<dbReference type="Pfam" id="PF00183">
    <property type="entry name" value="HSP90"/>
    <property type="match status" value="1"/>
</dbReference>
<dbReference type="GO" id="GO:0101031">
    <property type="term" value="C:protein folding chaperone complex"/>
    <property type="evidence" value="ECO:0007669"/>
    <property type="project" value="UniProtKB-ARBA"/>
</dbReference>
<evidence type="ECO:0000313" key="20">
    <source>
        <dbReference type="Proteomes" id="UP000827092"/>
    </source>
</evidence>
<dbReference type="Gene3D" id="3.30.230.80">
    <property type="match status" value="1"/>
</dbReference>
<dbReference type="GO" id="GO:0008289">
    <property type="term" value="F:lipid binding"/>
    <property type="evidence" value="ECO:0007669"/>
    <property type="project" value="UniProtKB-KW"/>
</dbReference>
<feature type="region of interest" description="Disordered" evidence="17">
    <location>
        <begin position="294"/>
        <end position="344"/>
    </location>
</feature>
<dbReference type="Gene3D" id="1.20.120.790">
    <property type="entry name" value="Heat shock protein 90, C-terminal domain"/>
    <property type="match status" value="1"/>
</dbReference>
<keyword evidence="12" id="KW-0445">Lipid transport</keyword>
<evidence type="ECO:0000259" key="18">
    <source>
        <dbReference type="SMART" id="SM00387"/>
    </source>
</evidence>
<dbReference type="EC" id="2.3.1.176" evidence="4"/>
<feature type="compositionally biased region" description="Basic and acidic residues" evidence="17">
    <location>
        <begin position="310"/>
        <end position="325"/>
    </location>
</feature>
<dbReference type="InterPro" id="IPR019805">
    <property type="entry name" value="Heat_shock_protein_90_CS"/>
</dbReference>
<evidence type="ECO:0000256" key="7">
    <source>
        <dbReference type="ARBA" id="ARBA00022490"/>
    </source>
</evidence>
<dbReference type="InterPro" id="IPR020575">
    <property type="entry name" value="Hsp90_N"/>
</dbReference>
<name>A0AAV6V3J9_9ARAC</name>
<evidence type="ECO:0000256" key="10">
    <source>
        <dbReference type="ARBA" id="ARBA00022840"/>
    </source>
</evidence>
<dbReference type="FunFam" id="1.20.120.790:FF:000001">
    <property type="entry name" value="Heat shock protein 90 alpha"/>
    <property type="match status" value="1"/>
</dbReference>
<dbReference type="InterPro" id="IPR020613">
    <property type="entry name" value="Thiolase_CS"/>
</dbReference>
<feature type="domain" description="Histidine kinase/HSP90-like ATPase" evidence="18">
    <location>
        <begin position="108"/>
        <end position="262"/>
    </location>
</feature>
<evidence type="ECO:0000256" key="2">
    <source>
        <dbReference type="ARBA" id="ARBA00004496"/>
    </source>
</evidence>
<dbReference type="GO" id="GO:0140662">
    <property type="term" value="F:ATP-dependent protein folding chaperone"/>
    <property type="evidence" value="ECO:0007669"/>
    <property type="project" value="InterPro"/>
</dbReference>
<dbReference type="PROSITE" id="PS00737">
    <property type="entry name" value="THIOLASE_2"/>
    <property type="match status" value="1"/>
</dbReference>
<dbReference type="SUPFAM" id="SSF53901">
    <property type="entry name" value="Thiolase-like"/>
    <property type="match status" value="2"/>
</dbReference>
<keyword evidence="13" id="KW-0446">Lipid-binding</keyword>
<dbReference type="SUPFAM" id="SSF110942">
    <property type="entry name" value="HSP90 C-terminal domain"/>
    <property type="match status" value="1"/>
</dbReference>
<dbReference type="PROSITE" id="PS00298">
    <property type="entry name" value="HSP90"/>
    <property type="match status" value="1"/>
</dbReference>
<feature type="compositionally biased region" description="Acidic residues" evidence="17">
    <location>
        <begin position="298"/>
        <end position="309"/>
    </location>
</feature>
<dbReference type="FunFam" id="3.40.50.11260:FF:000001">
    <property type="entry name" value="Heat shock protein 90 alpha"/>
    <property type="match status" value="1"/>
</dbReference>
<dbReference type="InterPro" id="IPR003594">
    <property type="entry name" value="HATPase_dom"/>
</dbReference>
<dbReference type="SMART" id="SM00387">
    <property type="entry name" value="HATPase_c"/>
    <property type="match status" value="1"/>
</dbReference>
<dbReference type="InterPro" id="IPR016039">
    <property type="entry name" value="Thiolase-like"/>
</dbReference>
<dbReference type="Pfam" id="PF22691">
    <property type="entry name" value="Thiolase_C_1"/>
    <property type="match status" value="1"/>
</dbReference>
<evidence type="ECO:0000256" key="16">
    <source>
        <dbReference type="ARBA" id="ARBA00032316"/>
    </source>
</evidence>
<sequence length="1221" mass="137918">MRFSDNTIHNRNTTDVTSAFQNAMIILEPQRTFEIYPAEHSFLPSTPCSASVLECLLCSYLNFDQSIANMPEATDVQMQEEAGEAETFAFQAEIAQLMSLIINTFYSNKEIFLRELISNSSDALDKIRYESLTDPTKLDSCKDLYIKVIPNKEDRSLTIIDTGIGMTKADLVNNLGTIAKSGTKAFMEALQAGADISMIGQFGVGFYSAYLIADKVTVTSKHNDDEQYTWESSAGGSFIVKPDHGESLGRGTKIVLHLKDDQQEYFEERRIKEVIKKHSQFIGYPIKLLVQKEREREISDDEAEDEKEGEEEKKEDGEDKPKIEDVGDEEEDKEKDKKKKKKIKEKYTEDEELNKTKPIWMRNPDDISQEEYGEFYKSLTNDWEDHMAVKHFSVEGQLEFRALLFAPKRAPFDLFENRKQKNNIKLYVRRVFIMDNCEDLIPDYLNFIKGVVDSEDLPLNISREMLQQNKILKVIRKNLVKKCMELFEEIAEDKEMYKKFYEQFSKNLKLGIHEDSTNRKKLADFLRYYTSVSGDEVCSLKDYVSRMKENQKSIYFITGENKDQVASSAFVERVRKRGFEVIYMTEPIDEYCVQQLKEYDGKTLVSVTKEGLELPEDEEEKKKMEEDKAKFENLCKIIKDILDKRVEKVVVSNRLVTSPCCIVTSQYGWSANMERIMKAQALRDSSTMGYMAAKKHLEINPDHPIVENLRQKADADKNDKSVKDLVMLLFETSLLCSGFALENPQTHASRIYRMIKLGLGIDDDIEAAGDSSSAVVEEMPPLEGDDEDASRMEEKTSIDLHRNKTIKMWQPTNLQPVYVVGVGMTKFLRPGTNKVDYPQMVKEAVVAALSDCRVSYDKIQQACVGYVYGDSTCGQRSLYEVGMTGIPIYNVNNNCSTGSSALMLGYQLIRGGLNDCVLAVGFEKMERGSLTSKFRDRVSPLDKHMKVLSNNHTIIAAPMSAQMFGAAGQEHMTKYGTTKQHFAKIAQKNHKHSIHNQNSQSNREYSMDEILESPQVYGPLTRLQCCPTSNGAAAAILVSKRFVEEHNLQSQAVEIVGMEMTTDPASSLSENSCIKMVGFDMTRNAAQKLYAKTSISPNDIDVVELHDCFSTNELITYEALGLCEVGKGGELVDANDNTYGGKYVINPSGGLISKGHPLGATGLAQCAELCWQLRGSAGLRQVPEARIALQHNIGLGGAVVVALYKHGYPEYQTKRGYKSKL</sequence>
<keyword evidence="6" id="KW-0813">Transport</keyword>
<evidence type="ECO:0000256" key="8">
    <source>
        <dbReference type="ARBA" id="ARBA00022679"/>
    </source>
</evidence>
<accession>A0AAV6V3J9</accession>
<keyword evidence="11" id="KW-0346">Stress response</keyword>
<protein>
    <recommendedName>
        <fullName evidence="5">Heat shock protein 83</fullName>
        <ecNumber evidence="4">2.3.1.176</ecNumber>
    </recommendedName>
    <alternativeName>
        <fullName evidence="16">Propanoyl-CoA C-acyltransferase</fullName>
    </alternativeName>
</protein>
<proteinExistence type="inferred from homology"/>
<dbReference type="Proteomes" id="UP000827092">
    <property type="component" value="Unassembled WGS sequence"/>
</dbReference>
<dbReference type="GO" id="GO:0051082">
    <property type="term" value="F:unfolded protein binding"/>
    <property type="evidence" value="ECO:0007669"/>
    <property type="project" value="InterPro"/>
</dbReference>
<dbReference type="Pfam" id="PF13589">
    <property type="entry name" value="HATPase_c_3"/>
    <property type="match status" value="1"/>
</dbReference>
<evidence type="ECO:0000313" key="19">
    <source>
        <dbReference type="EMBL" id="KAG8190400.1"/>
    </source>
</evidence>
<comment type="caution">
    <text evidence="19">The sequence shown here is derived from an EMBL/GenBank/DDBJ whole genome shotgun (WGS) entry which is preliminary data.</text>
</comment>
<dbReference type="InterPro" id="IPR020615">
    <property type="entry name" value="Thiolase_acyl_enz_int_AS"/>
</dbReference>
<dbReference type="FunFam" id="3.30.565.10:FF:000001">
    <property type="entry name" value="Heat shock protein HSP 90-alpha"/>
    <property type="match status" value="1"/>
</dbReference>
<dbReference type="InterPro" id="IPR036890">
    <property type="entry name" value="HATPase_C_sf"/>
</dbReference>
<dbReference type="GO" id="GO:0016887">
    <property type="term" value="F:ATP hydrolysis activity"/>
    <property type="evidence" value="ECO:0007669"/>
    <property type="project" value="InterPro"/>
</dbReference>
<evidence type="ECO:0000256" key="15">
    <source>
        <dbReference type="ARBA" id="ARBA00023186"/>
    </source>
</evidence>
<dbReference type="InterPro" id="IPR020616">
    <property type="entry name" value="Thiolase_N"/>
</dbReference>
<dbReference type="PRINTS" id="PR00775">
    <property type="entry name" value="HEATSHOCK90"/>
</dbReference>